<name>A0ABQ9DKR2_9PASS</name>
<proteinExistence type="predicted"/>
<dbReference type="EMBL" id="WHWB01032724">
    <property type="protein sequence ID" value="KAJ7424256.1"/>
    <property type="molecule type" value="Genomic_DNA"/>
</dbReference>
<accession>A0ABQ9DKR2</accession>
<keyword evidence="3" id="KW-1185">Reference proteome</keyword>
<feature type="region of interest" description="Disordered" evidence="1">
    <location>
        <begin position="37"/>
        <end position="127"/>
    </location>
</feature>
<comment type="caution">
    <text evidence="2">The sequence shown here is derived from an EMBL/GenBank/DDBJ whole genome shotgun (WGS) entry which is preliminary data.</text>
</comment>
<evidence type="ECO:0000313" key="3">
    <source>
        <dbReference type="Proteomes" id="UP001145742"/>
    </source>
</evidence>
<feature type="compositionally biased region" description="Basic and acidic residues" evidence="1">
    <location>
        <begin position="37"/>
        <end position="110"/>
    </location>
</feature>
<sequence length="127" mass="15049">MSRVTVRTPSWKCKLEAIEQRNCCCKHLQGASLLHESSRECWRGEERGREMARERMGEGEGKDGRGRRGWEKEREKEKKEREKEKKEREKEREKERRRGRKKEGEGEPSRRCSGGGNAAERHQPRTL</sequence>
<reference evidence="2" key="1">
    <citation type="submission" date="2019-10" db="EMBL/GenBank/DDBJ databases">
        <authorList>
            <person name="Soares A.E.R."/>
            <person name="Aleixo A."/>
            <person name="Schneider P."/>
            <person name="Miyaki C.Y."/>
            <person name="Schneider M.P."/>
            <person name="Mello C."/>
            <person name="Vasconcelos A.T.R."/>
        </authorList>
    </citation>
    <scope>NUCLEOTIDE SEQUENCE</scope>
    <source>
        <tissue evidence="2">Muscle</tissue>
    </source>
</reference>
<evidence type="ECO:0000256" key="1">
    <source>
        <dbReference type="SAM" id="MobiDB-lite"/>
    </source>
</evidence>
<evidence type="ECO:0000313" key="2">
    <source>
        <dbReference type="EMBL" id="KAJ7424256.1"/>
    </source>
</evidence>
<organism evidence="2 3">
    <name type="scientific">Willisornis vidua</name>
    <name type="common">Xingu scale-backed antbird</name>
    <dbReference type="NCBI Taxonomy" id="1566151"/>
    <lineage>
        <taxon>Eukaryota</taxon>
        <taxon>Metazoa</taxon>
        <taxon>Chordata</taxon>
        <taxon>Craniata</taxon>
        <taxon>Vertebrata</taxon>
        <taxon>Euteleostomi</taxon>
        <taxon>Archelosauria</taxon>
        <taxon>Archosauria</taxon>
        <taxon>Dinosauria</taxon>
        <taxon>Saurischia</taxon>
        <taxon>Theropoda</taxon>
        <taxon>Coelurosauria</taxon>
        <taxon>Aves</taxon>
        <taxon>Neognathae</taxon>
        <taxon>Neoaves</taxon>
        <taxon>Telluraves</taxon>
        <taxon>Australaves</taxon>
        <taxon>Passeriformes</taxon>
        <taxon>Thamnophilidae</taxon>
        <taxon>Willisornis</taxon>
    </lineage>
</organism>
<gene>
    <name evidence="2" type="ORF">WISP_29569</name>
</gene>
<protein>
    <submittedName>
        <fullName evidence="2">Uncharacterized protein</fullName>
    </submittedName>
</protein>
<dbReference type="Proteomes" id="UP001145742">
    <property type="component" value="Unassembled WGS sequence"/>
</dbReference>